<protein>
    <submittedName>
        <fullName evidence="2">Uncharacterized protein</fullName>
    </submittedName>
</protein>
<accession>A0A955RJI5</accession>
<gene>
    <name evidence="2" type="ORF">KC909_05720</name>
</gene>
<name>A0A955RJI5_9BACT</name>
<organism evidence="2 3">
    <name type="scientific">Candidatus Dojkabacteria bacterium</name>
    <dbReference type="NCBI Taxonomy" id="2099670"/>
    <lineage>
        <taxon>Bacteria</taxon>
        <taxon>Candidatus Dojkabacteria</taxon>
    </lineage>
</organism>
<dbReference type="Proteomes" id="UP000783287">
    <property type="component" value="Unassembled WGS sequence"/>
</dbReference>
<evidence type="ECO:0000313" key="2">
    <source>
        <dbReference type="EMBL" id="MCA9383832.1"/>
    </source>
</evidence>
<feature type="transmembrane region" description="Helical" evidence="1">
    <location>
        <begin position="88"/>
        <end position="111"/>
    </location>
</feature>
<evidence type="ECO:0000313" key="3">
    <source>
        <dbReference type="Proteomes" id="UP000783287"/>
    </source>
</evidence>
<evidence type="ECO:0000256" key="1">
    <source>
        <dbReference type="SAM" id="Phobius"/>
    </source>
</evidence>
<reference evidence="2" key="2">
    <citation type="journal article" date="2021" name="Microbiome">
        <title>Successional dynamics and alternative stable states in a saline activated sludge microbial community over 9 years.</title>
        <authorList>
            <person name="Wang Y."/>
            <person name="Ye J."/>
            <person name="Ju F."/>
            <person name="Liu L."/>
            <person name="Boyd J.A."/>
            <person name="Deng Y."/>
            <person name="Parks D.H."/>
            <person name="Jiang X."/>
            <person name="Yin X."/>
            <person name="Woodcroft B.J."/>
            <person name="Tyson G.W."/>
            <person name="Hugenholtz P."/>
            <person name="Polz M.F."/>
            <person name="Zhang T."/>
        </authorList>
    </citation>
    <scope>NUCLEOTIDE SEQUENCE</scope>
    <source>
        <strain evidence="2">HKST-UBA14</strain>
    </source>
</reference>
<feature type="transmembrane region" description="Helical" evidence="1">
    <location>
        <begin position="57"/>
        <end position="76"/>
    </location>
</feature>
<reference evidence="2" key="1">
    <citation type="submission" date="2020-04" db="EMBL/GenBank/DDBJ databases">
        <authorList>
            <person name="Zhang T."/>
        </authorList>
    </citation>
    <scope>NUCLEOTIDE SEQUENCE</scope>
    <source>
        <strain evidence="2">HKST-UBA14</strain>
    </source>
</reference>
<proteinExistence type="predicted"/>
<comment type="caution">
    <text evidence="2">The sequence shown here is derived from an EMBL/GenBank/DDBJ whole genome shotgun (WGS) entry which is preliminary data.</text>
</comment>
<keyword evidence="1" id="KW-0472">Membrane</keyword>
<feature type="transmembrane region" description="Helical" evidence="1">
    <location>
        <begin position="12"/>
        <end position="37"/>
    </location>
</feature>
<sequence length="120" mass="13840">MSITNKLKTTAIIGFATLSIVLPSAYYFCALRTLHALAEYDIYDLPFFTSLLLEHRLFMSIVFFLMFITVGSYFEGSVKRKNFKNQKLLDLSFLIFGVLLAFMIIMLLITLRLTQYTLSI</sequence>
<keyword evidence="1" id="KW-0812">Transmembrane</keyword>
<dbReference type="AlphaFoldDB" id="A0A955RJI5"/>
<keyword evidence="1" id="KW-1133">Transmembrane helix</keyword>
<dbReference type="EMBL" id="JAGQLK010000148">
    <property type="protein sequence ID" value="MCA9383832.1"/>
    <property type="molecule type" value="Genomic_DNA"/>
</dbReference>